<dbReference type="Pfam" id="PF14543">
    <property type="entry name" value="TAXi_N"/>
    <property type="match status" value="1"/>
</dbReference>
<proteinExistence type="inferred from homology"/>
<dbReference type="AlphaFoldDB" id="A0A2K3M0U6"/>
<dbReference type="InterPro" id="IPR032861">
    <property type="entry name" value="TAXi_N"/>
</dbReference>
<dbReference type="Proteomes" id="UP000236291">
    <property type="component" value="Unassembled WGS sequence"/>
</dbReference>
<dbReference type="CDD" id="cd05476">
    <property type="entry name" value="pepsin_A_like_plant"/>
    <property type="match status" value="1"/>
</dbReference>
<keyword evidence="5" id="KW-0325">Glycoprotein</keyword>
<name>A0A2K3M0U6_TRIPR</name>
<dbReference type="InterPro" id="IPR051708">
    <property type="entry name" value="Plant_Aspart_Prot_A1"/>
</dbReference>
<organism evidence="7 8">
    <name type="scientific">Trifolium pratense</name>
    <name type="common">Red clover</name>
    <dbReference type="NCBI Taxonomy" id="57577"/>
    <lineage>
        <taxon>Eukaryota</taxon>
        <taxon>Viridiplantae</taxon>
        <taxon>Streptophyta</taxon>
        <taxon>Embryophyta</taxon>
        <taxon>Tracheophyta</taxon>
        <taxon>Spermatophyta</taxon>
        <taxon>Magnoliopsida</taxon>
        <taxon>eudicotyledons</taxon>
        <taxon>Gunneridae</taxon>
        <taxon>Pentapetalae</taxon>
        <taxon>rosids</taxon>
        <taxon>fabids</taxon>
        <taxon>Fabales</taxon>
        <taxon>Fabaceae</taxon>
        <taxon>Papilionoideae</taxon>
        <taxon>50 kb inversion clade</taxon>
        <taxon>NPAAA clade</taxon>
        <taxon>Hologalegina</taxon>
        <taxon>IRL clade</taxon>
        <taxon>Trifolieae</taxon>
        <taxon>Trifolium</taxon>
    </lineage>
</organism>
<dbReference type="InterPro" id="IPR021109">
    <property type="entry name" value="Peptidase_aspartic_dom_sf"/>
</dbReference>
<dbReference type="PANTHER" id="PTHR47967">
    <property type="entry name" value="OS07G0603500 PROTEIN-RELATED"/>
    <property type="match status" value="1"/>
</dbReference>
<evidence type="ECO:0000313" key="7">
    <source>
        <dbReference type="EMBL" id="PNX84417.1"/>
    </source>
</evidence>
<dbReference type="STRING" id="57577.A0A2K3M0U6"/>
<evidence type="ECO:0000256" key="5">
    <source>
        <dbReference type="ARBA" id="ARBA00023180"/>
    </source>
</evidence>
<dbReference type="EMBL" id="ASHM01046302">
    <property type="protein sequence ID" value="PNX84417.1"/>
    <property type="molecule type" value="Genomic_DNA"/>
</dbReference>
<dbReference type="FunFam" id="2.40.70.10:FF:000033">
    <property type="entry name" value="Aspartyl protease family protein"/>
    <property type="match status" value="1"/>
</dbReference>
<evidence type="ECO:0000259" key="6">
    <source>
        <dbReference type="PROSITE" id="PS51767"/>
    </source>
</evidence>
<reference evidence="7 8" key="2">
    <citation type="journal article" date="2017" name="Front. Plant Sci.">
        <title>Gene Classification and Mining of Molecular Markers Useful in Red Clover (Trifolium pratense) Breeding.</title>
        <authorList>
            <person name="Istvanek J."/>
            <person name="Dluhosova J."/>
            <person name="Dluhos P."/>
            <person name="Patkova L."/>
            <person name="Nedelnik J."/>
            <person name="Repkova J."/>
        </authorList>
    </citation>
    <scope>NUCLEOTIDE SEQUENCE [LARGE SCALE GENOMIC DNA]</scope>
    <source>
        <strain evidence="8">cv. Tatra</strain>
        <tissue evidence="7">Young leaves</tissue>
    </source>
</reference>
<comment type="similarity">
    <text evidence="1">Belongs to the peptidase A1 family.</text>
</comment>
<evidence type="ECO:0000256" key="4">
    <source>
        <dbReference type="ARBA" id="ARBA00022801"/>
    </source>
</evidence>
<dbReference type="SUPFAM" id="SSF50630">
    <property type="entry name" value="Acid proteases"/>
    <property type="match status" value="1"/>
</dbReference>
<dbReference type="InterPro" id="IPR033121">
    <property type="entry name" value="PEPTIDASE_A1"/>
</dbReference>
<evidence type="ECO:0000313" key="8">
    <source>
        <dbReference type="Proteomes" id="UP000236291"/>
    </source>
</evidence>
<dbReference type="PANTHER" id="PTHR47967:SF14">
    <property type="entry name" value="EUKARYOTIC ASPARTYL PROTEASE FAMILY PROTEIN"/>
    <property type="match status" value="1"/>
</dbReference>
<dbReference type="GO" id="GO:0004190">
    <property type="term" value="F:aspartic-type endopeptidase activity"/>
    <property type="evidence" value="ECO:0007669"/>
    <property type="project" value="UniProtKB-KW"/>
</dbReference>
<evidence type="ECO:0000256" key="2">
    <source>
        <dbReference type="ARBA" id="ARBA00022670"/>
    </source>
</evidence>
<dbReference type="InterPro" id="IPR032799">
    <property type="entry name" value="TAXi_C"/>
</dbReference>
<comment type="caution">
    <text evidence="7">The sequence shown here is derived from an EMBL/GenBank/DDBJ whole genome shotgun (WGS) entry which is preliminary data.</text>
</comment>
<keyword evidence="4" id="KW-0378">Hydrolase</keyword>
<reference evidence="7 8" key="1">
    <citation type="journal article" date="2014" name="Am. J. Bot.">
        <title>Genome assembly and annotation for red clover (Trifolium pratense; Fabaceae).</title>
        <authorList>
            <person name="Istvanek J."/>
            <person name="Jaros M."/>
            <person name="Krenek A."/>
            <person name="Repkova J."/>
        </authorList>
    </citation>
    <scope>NUCLEOTIDE SEQUENCE [LARGE SCALE GENOMIC DNA]</scope>
    <source>
        <strain evidence="8">cv. Tatra</strain>
        <tissue evidence="7">Young leaves</tissue>
    </source>
</reference>
<dbReference type="InterPro" id="IPR034161">
    <property type="entry name" value="Pepsin-like_plant"/>
</dbReference>
<gene>
    <name evidence="7" type="ORF">L195_g040477</name>
</gene>
<dbReference type="GO" id="GO:0005576">
    <property type="term" value="C:extracellular region"/>
    <property type="evidence" value="ECO:0007669"/>
    <property type="project" value="TreeGrafter"/>
</dbReference>
<dbReference type="Gene3D" id="2.40.70.10">
    <property type="entry name" value="Acid Proteases"/>
    <property type="match status" value="2"/>
</dbReference>
<keyword evidence="2" id="KW-0645">Protease</keyword>
<feature type="domain" description="Peptidase A1" evidence="6">
    <location>
        <begin position="42"/>
        <end position="380"/>
    </location>
</feature>
<accession>A0A2K3M0U6</accession>
<protein>
    <submittedName>
        <fullName evidence="7">Aspartic proteinase nepenthesin-1-like protein</fullName>
    </submittedName>
</protein>
<keyword evidence="3" id="KW-0064">Aspartyl protease</keyword>
<evidence type="ECO:0000256" key="3">
    <source>
        <dbReference type="ARBA" id="ARBA00022750"/>
    </source>
</evidence>
<sequence>MELNIKHSITRLAYLKARIEGSLVSNNSYRSSLSPSLNGRTILANLSIGQPPIPQLLIMDTGSSTFWTMCTPCTSCTQYPGQIFNPSKSSTYSPSCNEPCYFGEYCKCEPATYSASYADKSFSSGTIGSDMLVFETGDEGIAQLPNIEFGCAHDIIYNHDPGYNGVLGLGFDGGRLSLVTQIGPKFSYCIGSLTDKHYNYNHLILGEGANLEGYTTHLEVHHGYNYLTMEGISIGENCLDIDPSTFEIKENGTGGVIIDTGSPFSYFVDDVYKLLYNEIQNLFRGSLRQVKVRKFPWMLCYFGIVSKDLTGFPVVTFHLAGGADLVLDSLSFFEQTGDDLFCMAVGPTSEFGIDVSVIGLLAQQSYNVGYDNVNGLIYFQRIDCELLSS</sequence>
<dbReference type="GO" id="GO:0006508">
    <property type="term" value="P:proteolysis"/>
    <property type="evidence" value="ECO:0007669"/>
    <property type="project" value="UniProtKB-KW"/>
</dbReference>
<dbReference type="Pfam" id="PF14541">
    <property type="entry name" value="TAXi_C"/>
    <property type="match status" value="1"/>
</dbReference>
<evidence type="ECO:0000256" key="1">
    <source>
        <dbReference type="ARBA" id="ARBA00007447"/>
    </source>
</evidence>
<dbReference type="PROSITE" id="PS51767">
    <property type="entry name" value="PEPTIDASE_A1"/>
    <property type="match status" value="1"/>
</dbReference>